<proteinExistence type="predicted"/>
<evidence type="ECO:0000313" key="2">
    <source>
        <dbReference type="Proteomes" id="UP000237347"/>
    </source>
</evidence>
<evidence type="ECO:0000313" key="1">
    <source>
        <dbReference type="EMBL" id="KAK7827549.1"/>
    </source>
</evidence>
<evidence type="ECO:0008006" key="3">
    <source>
        <dbReference type="Google" id="ProtNLM"/>
    </source>
</evidence>
<name>A0AAW0JMU3_QUESU</name>
<sequence>MGKNAAQWLMKSIEQIVVESSPKYFYTFREGDLAYTLQWSSNSFGLFLLLTELKVGGARRSILISEGKAKNGWRVFGLGLRKMLEPENYVHDGSGHLRFVAQPLRDNSRVLPFKTFADTVRGHQVQVSGRNQQKLLNTHDKGKWLLGDNRGEKQNSVSVQRRLSATPVSTPGPTTLGGRVVGYRSINGKSDLGETNPVGNNRRFPWKFKSSLNVSVFGKERDLRNSYWTGEAMAVEVNGEGNRRVAWNPNKGGLRSTKLVTKSQREHVVGFSTKMSSIRLGWGIE</sequence>
<reference evidence="1 2" key="1">
    <citation type="journal article" date="2018" name="Sci. Data">
        <title>The draft genome sequence of cork oak.</title>
        <authorList>
            <person name="Ramos A.M."/>
            <person name="Usie A."/>
            <person name="Barbosa P."/>
            <person name="Barros P.M."/>
            <person name="Capote T."/>
            <person name="Chaves I."/>
            <person name="Simoes F."/>
            <person name="Abreu I."/>
            <person name="Carrasquinho I."/>
            <person name="Faro C."/>
            <person name="Guimaraes J.B."/>
            <person name="Mendonca D."/>
            <person name="Nobrega F."/>
            <person name="Rodrigues L."/>
            <person name="Saibo N.J.M."/>
            <person name="Varela M.C."/>
            <person name="Egas C."/>
            <person name="Matos J."/>
            <person name="Miguel C.M."/>
            <person name="Oliveira M.M."/>
            <person name="Ricardo C.P."/>
            <person name="Goncalves S."/>
        </authorList>
    </citation>
    <scope>NUCLEOTIDE SEQUENCE [LARGE SCALE GENOMIC DNA]</scope>
    <source>
        <strain evidence="2">cv. HL8</strain>
    </source>
</reference>
<keyword evidence="2" id="KW-1185">Reference proteome</keyword>
<accession>A0AAW0JMU3</accession>
<protein>
    <recommendedName>
        <fullName evidence="3">rRNA N-glycosidase</fullName>
    </recommendedName>
</protein>
<dbReference type="EMBL" id="PKMF04000521">
    <property type="protein sequence ID" value="KAK7827549.1"/>
    <property type="molecule type" value="Genomic_DNA"/>
</dbReference>
<organism evidence="1 2">
    <name type="scientific">Quercus suber</name>
    <name type="common">Cork oak</name>
    <dbReference type="NCBI Taxonomy" id="58331"/>
    <lineage>
        <taxon>Eukaryota</taxon>
        <taxon>Viridiplantae</taxon>
        <taxon>Streptophyta</taxon>
        <taxon>Embryophyta</taxon>
        <taxon>Tracheophyta</taxon>
        <taxon>Spermatophyta</taxon>
        <taxon>Magnoliopsida</taxon>
        <taxon>eudicotyledons</taxon>
        <taxon>Gunneridae</taxon>
        <taxon>Pentapetalae</taxon>
        <taxon>rosids</taxon>
        <taxon>fabids</taxon>
        <taxon>Fagales</taxon>
        <taxon>Fagaceae</taxon>
        <taxon>Quercus</taxon>
    </lineage>
</organism>
<gene>
    <name evidence="1" type="ORF">CFP56_031150</name>
</gene>
<dbReference type="AlphaFoldDB" id="A0AAW0JMU3"/>
<dbReference type="Proteomes" id="UP000237347">
    <property type="component" value="Unassembled WGS sequence"/>
</dbReference>
<comment type="caution">
    <text evidence="1">The sequence shown here is derived from an EMBL/GenBank/DDBJ whole genome shotgun (WGS) entry which is preliminary data.</text>
</comment>